<name>E5F149_KITKI</name>
<evidence type="ECO:0000313" key="1">
    <source>
        <dbReference type="EMBL" id="ADO32605.1"/>
    </source>
</evidence>
<accession>E5F149</accession>
<dbReference type="EMBL" id="HM132058">
    <property type="protein sequence ID" value="ADO32605.1"/>
    <property type="molecule type" value="Genomic_DNA"/>
</dbReference>
<reference evidence="1" key="1">
    <citation type="journal article" date="2010" name="Carbohydr. Res.">
        <title>Cloning and in vitro characterization of dTDP-6-deoxy-L-talose biosynthetic genes from Kitasatospora kifunensis featuring the dTDP-6-deoxy-L-lyxo-4-hexulose reductase that synthesizes dTDP-6-deoxy-L-talose.</title>
        <authorList>
            <person name="Karki S."/>
            <person name="Yoo H.G."/>
            <person name="Kwon S.Y."/>
            <person name="Suh J.W."/>
            <person name="Kwon H.J."/>
        </authorList>
    </citation>
    <scope>NUCLEOTIDE SEQUENCE</scope>
    <source>
        <strain evidence="1">MJM341</strain>
    </source>
</reference>
<dbReference type="AlphaFoldDB" id="E5F149"/>
<proteinExistence type="predicted"/>
<feature type="non-terminal residue" evidence="1">
    <location>
        <position position="1"/>
    </location>
</feature>
<sequence length="203" mass="22351">AAALAAVAVVVGLLWRAAGRALPGLRRRGGLVLLTGALVAGAPSLLLDVQQSKHVAWDGAWPLPAGQVEAARWVRAHSRPTDVLVTNDHCRSENDWAVPGQNCWNSLSFWLSAYSERSVLVEGWAYSPRLMSEKSASFWDQPLLKLNDDAIHHPTADILRELRDRYHVRYLVADRKPAPESPLLKSLATSVFDNGRVAVYELS</sequence>
<protein>
    <submittedName>
        <fullName evidence="1">Uncharacterized protein</fullName>
    </submittedName>
</protein>
<organism evidence="1">
    <name type="scientific">Kitasatospora kifunensis</name>
    <name type="common">Streptomyces kifunensis</name>
    <dbReference type="NCBI Taxonomy" id="58351"/>
    <lineage>
        <taxon>Bacteria</taxon>
        <taxon>Bacillati</taxon>
        <taxon>Actinomycetota</taxon>
        <taxon>Actinomycetes</taxon>
        <taxon>Kitasatosporales</taxon>
        <taxon>Streptomycetaceae</taxon>
        <taxon>Kitasatospora</taxon>
    </lineage>
</organism>